<sequence>MNKATHPNDTNFRHPLKSSISKSIIKQGKQLCNTITTFESHDIYLQLDGRVYQGNDRLFALLPSQNTLQIICTKFATTTYMLTPLP</sequence>
<evidence type="ECO:0000313" key="1">
    <source>
        <dbReference type="EMBL" id="MBX67923.1"/>
    </source>
</evidence>
<accession>A0A2P2QLR8</accession>
<proteinExistence type="predicted"/>
<name>A0A2P2QLR8_RHIMU</name>
<dbReference type="AlphaFoldDB" id="A0A2P2QLR8"/>
<dbReference type="EMBL" id="GGEC01087439">
    <property type="protein sequence ID" value="MBX67923.1"/>
    <property type="molecule type" value="Transcribed_RNA"/>
</dbReference>
<protein>
    <submittedName>
        <fullName evidence="1">Uncharacterized protein</fullName>
    </submittedName>
</protein>
<reference evidence="1" key="1">
    <citation type="submission" date="2018-02" db="EMBL/GenBank/DDBJ databases">
        <title>Rhizophora mucronata_Transcriptome.</title>
        <authorList>
            <person name="Meera S.P."/>
            <person name="Sreeshan A."/>
            <person name="Augustine A."/>
        </authorList>
    </citation>
    <scope>NUCLEOTIDE SEQUENCE</scope>
    <source>
        <tissue evidence="1">Leaf</tissue>
    </source>
</reference>
<organism evidence="1">
    <name type="scientific">Rhizophora mucronata</name>
    <name type="common">Asiatic mangrove</name>
    <dbReference type="NCBI Taxonomy" id="61149"/>
    <lineage>
        <taxon>Eukaryota</taxon>
        <taxon>Viridiplantae</taxon>
        <taxon>Streptophyta</taxon>
        <taxon>Embryophyta</taxon>
        <taxon>Tracheophyta</taxon>
        <taxon>Spermatophyta</taxon>
        <taxon>Magnoliopsida</taxon>
        <taxon>eudicotyledons</taxon>
        <taxon>Gunneridae</taxon>
        <taxon>Pentapetalae</taxon>
        <taxon>rosids</taxon>
        <taxon>fabids</taxon>
        <taxon>Malpighiales</taxon>
        <taxon>Rhizophoraceae</taxon>
        <taxon>Rhizophora</taxon>
    </lineage>
</organism>